<comment type="caution">
    <text evidence="1">The sequence shown here is derived from an EMBL/GenBank/DDBJ whole genome shotgun (WGS) entry which is preliminary data.</text>
</comment>
<accession>A0A8J7Z408</accession>
<keyword evidence="2" id="KW-1185">Reference proteome</keyword>
<organism evidence="1 2">
    <name type="scientific">Myxacorys almedinensis A</name>
    <dbReference type="NCBI Taxonomy" id="2690445"/>
    <lineage>
        <taxon>Bacteria</taxon>
        <taxon>Bacillati</taxon>
        <taxon>Cyanobacteriota</taxon>
        <taxon>Cyanophyceae</taxon>
        <taxon>Leptolyngbyales</taxon>
        <taxon>Leptolyngbyaceae</taxon>
        <taxon>Myxacorys</taxon>
        <taxon>Myxacorys almedinensis</taxon>
    </lineage>
</organism>
<evidence type="ECO:0000313" key="1">
    <source>
        <dbReference type="EMBL" id="NDJ17723.1"/>
    </source>
</evidence>
<dbReference type="RefSeq" id="WP_162423174.1">
    <property type="nucleotide sequence ID" value="NZ_WVIE01000010.1"/>
</dbReference>
<reference evidence="1" key="1">
    <citation type="submission" date="2019-12" db="EMBL/GenBank/DDBJ databases">
        <title>High-Quality draft genome sequences of three cyanobacteria isolated from the limestone walls of the Old Cathedral of Coimbra.</title>
        <authorList>
            <person name="Tiago I."/>
            <person name="Soares F."/>
            <person name="Portugal A."/>
        </authorList>
    </citation>
    <scope>NUCLEOTIDE SEQUENCE</scope>
    <source>
        <strain evidence="1">A</strain>
    </source>
</reference>
<sequence length="71" mass="8551">MPFFQISSIQEFVMCYRERLHPWCVVQLLPNMERAIVARFRRRGNAEEHLKILRRMLPSTTYIILFDPGLD</sequence>
<dbReference type="AlphaFoldDB" id="A0A8J7Z408"/>
<name>A0A8J7Z408_9CYAN</name>
<protein>
    <submittedName>
        <fullName evidence="1">Uncharacterized protein</fullName>
    </submittedName>
</protein>
<dbReference type="Proteomes" id="UP000646053">
    <property type="component" value="Unassembled WGS sequence"/>
</dbReference>
<evidence type="ECO:0000313" key="2">
    <source>
        <dbReference type="Proteomes" id="UP000646053"/>
    </source>
</evidence>
<gene>
    <name evidence="1" type="ORF">GS601_10545</name>
</gene>
<dbReference type="EMBL" id="WVIE01000010">
    <property type="protein sequence ID" value="NDJ17723.1"/>
    <property type="molecule type" value="Genomic_DNA"/>
</dbReference>
<proteinExistence type="predicted"/>